<dbReference type="KEGG" id="pacr:FXN63_02765"/>
<dbReference type="Proteomes" id="UP000325161">
    <property type="component" value="Chromosome"/>
</dbReference>
<dbReference type="OrthoDB" id="9814067at2"/>
<dbReference type="GO" id="GO:0006313">
    <property type="term" value="P:DNA transposition"/>
    <property type="evidence" value="ECO:0007669"/>
    <property type="project" value="InterPro"/>
</dbReference>
<name>A0A5C0AW16_9BURK</name>
<dbReference type="GO" id="GO:0004803">
    <property type="term" value="F:transposase activity"/>
    <property type="evidence" value="ECO:0007669"/>
    <property type="project" value="InterPro"/>
</dbReference>
<dbReference type="GO" id="GO:0003677">
    <property type="term" value="F:DNA binding"/>
    <property type="evidence" value="ECO:0007669"/>
    <property type="project" value="InterPro"/>
</dbReference>
<evidence type="ECO:0000313" key="2">
    <source>
        <dbReference type="EMBL" id="QEI04881.1"/>
    </source>
</evidence>
<dbReference type="Gene3D" id="3.30.70.1290">
    <property type="entry name" value="Transposase IS200-like"/>
    <property type="match status" value="1"/>
</dbReference>
<feature type="region of interest" description="Disordered" evidence="1">
    <location>
        <begin position="203"/>
        <end position="224"/>
    </location>
</feature>
<proteinExistence type="predicted"/>
<protein>
    <recommendedName>
        <fullName evidence="4">Transposase</fullName>
    </recommendedName>
</protein>
<dbReference type="SUPFAM" id="SSF143422">
    <property type="entry name" value="Transposase IS200-like"/>
    <property type="match status" value="1"/>
</dbReference>
<dbReference type="AlphaFoldDB" id="A0A5C0AW16"/>
<dbReference type="InterPro" id="IPR036515">
    <property type="entry name" value="Transposase_17_sf"/>
</dbReference>
<evidence type="ECO:0000256" key="1">
    <source>
        <dbReference type="SAM" id="MobiDB-lite"/>
    </source>
</evidence>
<evidence type="ECO:0000313" key="3">
    <source>
        <dbReference type="Proteomes" id="UP000325161"/>
    </source>
</evidence>
<dbReference type="EMBL" id="CP043046">
    <property type="protein sequence ID" value="QEI04881.1"/>
    <property type="molecule type" value="Genomic_DNA"/>
</dbReference>
<organism evidence="2 3">
    <name type="scientific">Pigmentiphaga aceris</name>
    <dbReference type="NCBI Taxonomy" id="1940612"/>
    <lineage>
        <taxon>Bacteria</taxon>
        <taxon>Pseudomonadati</taxon>
        <taxon>Pseudomonadota</taxon>
        <taxon>Betaproteobacteria</taxon>
        <taxon>Burkholderiales</taxon>
        <taxon>Alcaligenaceae</taxon>
        <taxon>Pigmentiphaga</taxon>
    </lineage>
</organism>
<accession>A0A5C0AW16</accession>
<keyword evidence="3" id="KW-1185">Reference proteome</keyword>
<dbReference type="RefSeq" id="WP_148812624.1">
    <property type="nucleotide sequence ID" value="NZ_CP043046.1"/>
</dbReference>
<reference evidence="2 3" key="1">
    <citation type="submission" date="2019-08" db="EMBL/GenBank/DDBJ databases">
        <title>Amphibian skin-associated Pigmentiphaga: genome sequence and occurrence across geography and hosts.</title>
        <authorList>
            <person name="Bletz M.C."/>
            <person name="Bunk B."/>
            <person name="Sproeer C."/>
            <person name="Biwer P."/>
            <person name="Reiter S."/>
            <person name="Rabemananjara F.C.E."/>
            <person name="Schulz S."/>
            <person name="Overmann J."/>
            <person name="Vences M."/>
        </authorList>
    </citation>
    <scope>NUCLEOTIDE SEQUENCE [LARGE SCALE GENOMIC DNA]</scope>
    <source>
        <strain evidence="2 3">Mada1488</strain>
    </source>
</reference>
<sequence length="224" mass="24520">MARLARLYAPDIPQLLQARFVPETPGAARSLERVAHWMAEELRGKSIAVHAWVVLPDQWIALATPGGPRDLPRLVQGMGRRLTGDWGGAVFAGRYHSALVEPGNWVLRAMLWLESQPVLQGLVSEAEQWRLGSTSVHTGAGSSPLVVDHPDYWASGNTPFDRQARYREALQAGLGSEARKAIERALHGQWALGDANFVAGLETGERRAAPAKRGRPRKDSLDQG</sequence>
<gene>
    <name evidence="2" type="ORF">FXN63_02765</name>
</gene>
<evidence type="ECO:0008006" key="4">
    <source>
        <dbReference type="Google" id="ProtNLM"/>
    </source>
</evidence>